<evidence type="ECO:0000313" key="4">
    <source>
        <dbReference type="Proteomes" id="UP000611215"/>
    </source>
</evidence>
<dbReference type="Gene3D" id="3.40.50.2000">
    <property type="entry name" value="Glycogen Phosphorylase B"/>
    <property type="match status" value="2"/>
</dbReference>
<dbReference type="InterPro" id="IPR001296">
    <property type="entry name" value="Glyco_trans_1"/>
</dbReference>
<accession>A0ABS0EKI7</accession>
<dbReference type="EMBL" id="JADOET010000013">
    <property type="protein sequence ID" value="MBF8150980.1"/>
    <property type="molecule type" value="Genomic_DNA"/>
</dbReference>
<comment type="caution">
    <text evidence="3">The sequence shown here is derived from an EMBL/GenBank/DDBJ whole genome shotgun (WGS) entry which is preliminary data.</text>
</comment>
<feature type="domain" description="Glycosyl transferase family 1" evidence="1">
    <location>
        <begin position="178"/>
        <end position="342"/>
    </location>
</feature>
<sequence>MNIALFSPSKNPYSETFIQAHKNYLKGNMFYFYGSGSDIRLEGVGELEASFYYDLLKVKGKLLGRKYGYAWEQVLLKALKKYKIDVVLVEYGNHAFYLKNVLNKLKIPIVVHFHGVDASSRYIIEYCNNYKTVFSFSSKVIAVSKLMVQNLFDLGCPMEKLVCNPCGPNSDFFNVKAKFSKKQFIGIGRFVDKKAPYYTILAFKEVLIKYPEAILLLAGKGLLLDTCINLVKSLNLEKNVSFLGVITPHEFQNYLSESLAYVQHSITASSGDKEGTPVAVLEASAAGLPVISTKHAGIPDVIIEGETGLLCNEHDVVKMTQNMLFLLDNPKKAILMGEQGRKNISEHFTLDRHISILQKIIDDLV</sequence>
<organism evidence="3 4">
    <name type="scientific">Winogradskyella marina</name>
    <dbReference type="NCBI Taxonomy" id="2785530"/>
    <lineage>
        <taxon>Bacteria</taxon>
        <taxon>Pseudomonadati</taxon>
        <taxon>Bacteroidota</taxon>
        <taxon>Flavobacteriia</taxon>
        <taxon>Flavobacteriales</taxon>
        <taxon>Flavobacteriaceae</taxon>
        <taxon>Winogradskyella</taxon>
    </lineage>
</organism>
<dbReference type="Proteomes" id="UP000611215">
    <property type="component" value="Unassembled WGS sequence"/>
</dbReference>
<dbReference type="PANTHER" id="PTHR12526">
    <property type="entry name" value="GLYCOSYLTRANSFERASE"/>
    <property type="match status" value="1"/>
</dbReference>
<dbReference type="SUPFAM" id="SSF53756">
    <property type="entry name" value="UDP-Glycosyltransferase/glycogen phosphorylase"/>
    <property type="match status" value="1"/>
</dbReference>
<evidence type="ECO:0000259" key="1">
    <source>
        <dbReference type="Pfam" id="PF00534"/>
    </source>
</evidence>
<dbReference type="RefSeq" id="WP_195872236.1">
    <property type="nucleotide sequence ID" value="NZ_JADOET010000013.1"/>
</dbReference>
<protein>
    <submittedName>
        <fullName evidence="3">Glycosyltransferase</fullName>
    </submittedName>
</protein>
<evidence type="ECO:0000313" key="3">
    <source>
        <dbReference type="EMBL" id="MBF8150980.1"/>
    </source>
</evidence>
<gene>
    <name evidence="3" type="ORF">ITJ86_13800</name>
</gene>
<reference evidence="3 4" key="1">
    <citation type="submission" date="2020-11" db="EMBL/GenBank/DDBJ databases">
        <title>Winogradskyella marina sp. nov., isolated from marine sediment.</title>
        <authorList>
            <person name="Bo J."/>
            <person name="Wang S."/>
            <person name="Song X."/>
            <person name="Du Z."/>
        </authorList>
    </citation>
    <scope>NUCLEOTIDE SEQUENCE [LARGE SCALE GENOMIC DNA]</scope>
    <source>
        <strain evidence="3 4">F6397</strain>
    </source>
</reference>
<dbReference type="Pfam" id="PF00534">
    <property type="entry name" value="Glycos_transf_1"/>
    <property type="match status" value="1"/>
</dbReference>
<dbReference type="Pfam" id="PF13439">
    <property type="entry name" value="Glyco_transf_4"/>
    <property type="match status" value="1"/>
</dbReference>
<keyword evidence="4" id="KW-1185">Reference proteome</keyword>
<evidence type="ECO:0000259" key="2">
    <source>
        <dbReference type="Pfam" id="PF13439"/>
    </source>
</evidence>
<dbReference type="InterPro" id="IPR028098">
    <property type="entry name" value="Glyco_trans_4-like_N"/>
</dbReference>
<proteinExistence type="predicted"/>
<name>A0ABS0EKI7_9FLAO</name>
<feature type="domain" description="Glycosyltransferase subfamily 4-like N-terminal" evidence="2">
    <location>
        <begin position="65"/>
        <end position="167"/>
    </location>
</feature>